<proteinExistence type="predicted"/>
<dbReference type="Pfam" id="PF03372">
    <property type="entry name" value="Exo_endo_phos"/>
    <property type="match status" value="1"/>
</dbReference>
<reference evidence="3 4" key="1">
    <citation type="submission" date="2017-06" db="EMBL/GenBank/DDBJ databases">
        <authorList>
            <person name="Varghese N."/>
            <person name="Submissions S."/>
        </authorList>
    </citation>
    <scope>NUCLEOTIDE SEQUENCE [LARGE SCALE GENOMIC DNA]</scope>
    <source>
        <strain evidence="3 4">DSM 19840</strain>
    </source>
</reference>
<feature type="transmembrane region" description="Helical" evidence="1">
    <location>
        <begin position="38"/>
        <end position="59"/>
    </location>
</feature>
<comment type="caution">
    <text evidence="3">The sequence shown here is derived from an EMBL/GenBank/DDBJ whole genome shotgun (WGS) entry which is preliminary data.</text>
</comment>
<keyword evidence="4" id="KW-1185">Reference proteome</keyword>
<evidence type="ECO:0000313" key="3">
    <source>
        <dbReference type="EMBL" id="SNR67869.1"/>
    </source>
</evidence>
<keyword evidence="1" id="KW-1133">Transmembrane helix</keyword>
<dbReference type="Proteomes" id="UP000198337">
    <property type="component" value="Unassembled WGS sequence"/>
</dbReference>
<keyword evidence="1" id="KW-0812">Transmembrane</keyword>
<dbReference type="InterPro" id="IPR036691">
    <property type="entry name" value="Endo/exonu/phosph_ase_sf"/>
</dbReference>
<dbReference type="SUPFAM" id="SSF56219">
    <property type="entry name" value="DNase I-like"/>
    <property type="match status" value="1"/>
</dbReference>
<dbReference type="GO" id="GO:0016787">
    <property type="term" value="F:hydrolase activity"/>
    <property type="evidence" value="ECO:0007669"/>
    <property type="project" value="UniProtKB-KW"/>
</dbReference>
<accession>A0ABY1SK32</accession>
<dbReference type="EMBL" id="FZNV01000005">
    <property type="protein sequence ID" value="SNR67869.1"/>
    <property type="molecule type" value="Genomic_DNA"/>
</dbReference>
<keyword evidence="3" id="KW-0255">Endonuclease</keyword>
<feature type="transmembrane region" description="Helical" evidence="1">
    <location>
        <begin position="66"/>
        <end position="85"/>
    </location>
</feature>
<name>A0ABY1SK32_9FLAO</name>
<keyword evidence="1" id="KW-0472">Membrane</keyword>
<keyword evidence="3" id="KW-0540">Nuclease</keyword>
<feature type="transmembrane region" description="Helical" evidence="1">
    <location>
        <begin position="12"/>
        <end position="32"/>
    </location>
</feature>
<keyword evidence="3" id="KW-0378">Hydrolase</keyword>
<dbReference type="PANTHER" id="PTHR14859">
    <property type="entry name" value="CALCOFLUOR WHITE HYPERSENSITIVE PROTEIN PRECURSOR"/>
    <property type="match status" value="1"/>
</dbReference>
<dbReference type="PANTHER" id="PTHR14859:SF15">
    <property type="entry name" value="ENDONUCLEASE_EXONUCLEASE_PHOSPHATASE DOMAIN-CONTAINING PROTEIN"/>
    <property type="match status" value="1"/>
</dbReference>
<evidence type="ECO:0000259" key="2">
    <source>
        <dbReference type="Pfam" id="PF03372"/>
    </source>
</evidence>
<dbReference type="InterPro" id="IPR005135">
    <property type="entry name" value="Endo/exonuclease/phosphatase"/>
</dbReference>
<evidence type="ECO:0000313" key="4">
    <source>
        <dbReference type="Proteomes" id="UP000198337"/>
    </source>
</evidence>
<gene>
    <name evidence="3" type="ORF">SAMN04488009_3144</name>
</gene>
<dbReference type="Gene3D" id="3.60.10.10">
    <property type="entry name" value="Endonuclease/exonuclease/phosphatase"/>
    <property type="match status" value="1"/>
</dbReference>
<feature type="domain" description="Endonuclease/exonuclease/phosphatase" evidence="2">
    <location>
        <begin position="101"/>
        <end position="330"/>
    </location>
</feature>
<dbReference type="PROSITE" id="PS51257">
    <property type="entry name" value="PROKAR_LIPOPROTEIN"/>
    <property type="match status" value="1"/>
</dbReference>
<organism evidence="3 4">
    <name type="scientific">Maribacter sedimenticola</name>
    <dbReference type="NCBI Taxonomy" id="228956"/>
    <lineage>
        <taxon>Bacteria</taxon>
        <taxon>Pseudomonadati</taxon>
        <taxon>Bacteroidota</taxon>
        <taxon>Flavobacteriia</taxon>
        <taxon>Flavobacteriales</taxon>
        <taxon>Flavobacteriaceae</taxon>
        <taxon>Maribacter</taxon>
    </lineage>
</organism>
<evidence type="ECO:0000256" key="1">
    <source>
        <dbReference type="SAM" id="Phobius"/>
    </source>
</evidence>
<dbReference type="InterPro" id="IPR051916">
    <property type="entry name" value="GPI-anchor_lipid_remodeler"/>
</dbReference>
<dbReference type="CDD" id="cd09084">
    <property type="entry name" value="EEP-2"/>
    <property type="match status" value="1"/>
</dbReference>
<sequence>MRISSFFAKIMFALNMIFFLILLLACIVPYTASASLAFVSLAVPVLVFVNMLFFLYWLFKFNIRMLLSLSVLIYGYFALDTFVVFNSIEEVEDTSNTLSIMSFNSLGFRGKEDEWKSTAGDTIVKFIQRENPDIVCFQEFDYRKIRSHFFEEYPYKYVDFNFDVDEDKVIQAIYSKHKIINKEIIEFPESSNSAVYADVIVQKDTIRVYNLHLESLNIRPSSIKRERSDKLFVRLRNSFSKQQQQSTIVRSLINKSPYPIIVCGDFNNTQFSNSYFTIKGSLNDTFLKKGNGYGKTINFWKFPFRIDFILVDPVYEVLSHHNYEINLSDHEPIMATIKIGNE</sequence>
<dbReference type="GO" id="GO:0004519">
    <property type="term" value="F:endonuclease activity"/>
    <property type="evidence" value="ECO:0007669"/>
    <property type="project" value="UniProtKB-KW"/>
</dbReference>
<protein>
    <submittedName>
        <fullName evidence="3">Metal-dependent hydrolase, endonuclease/exonuclease/phosphatase family</fullName>
    </submittedName>
</protein>